<sequence>MCNGSRRFQGRELPAAGACCSPVGDTLLLNFSRSPLYRFRVHRDQRKYRRHPERQNGRLSAPAESGTGMPGHPDLINT</sequence>
<gene>
    <name evidence="2" type="ORF">ASZ90_010842</name>
</gene>
<feature type="region of interest" description="Disordered" evidence="1">
    <location>
        <begin position="46"/>
        <end position="78"/>
    </location>
</feature>
<accession>A0A0W8FEY0</accession>
<organism evidence="2">
    <name type="scientific">hydrocarbon metagenome</name>
    <dbReference type="NCBI Taxonomy" id="938273"/>
    <lineage>
        <taxon>unclassified sequences</taxon>
        <taxon>metagenomes</taxon>
        <taxon>ecological metagenomes</taxon>
    </lineage>
</organism>
<reference evidence="2" key="1">
    <citation type="journal article" date="2015" name="Proc. Natl. Acad. Sci. U.S.A.">
        <title>Networks of energetic and metabolic interactions define dynamics in microbial communities.</title>
        <authorList>
            <person name="Embree M."/>
            <person name="Liu J.K."/>
            <person name="Al-Bassam M.M."/>
            <person name="Zengler K."/>
        </authorList>
    </citation>
    <scope>NUCLEOTIDE SEQUENCE</scope>
</reference>
<proteinExistence type="predicted"/>
<protein>
    <submittedName>
        <fullName evidence="2">Uncharacterized protein</fullName>
    </submittedName>
</protein>
<dbReference type="EMBL" id="LNQE01001291">
    <property type="protein sequence ID" value="KUG19436.1"/>
    <property type="molecule type" value="Genomic_DNA"/>
</dbReference>
<evidence type="ECO:0000313" key="2">
    <source>
        <dbReference type="EMBL" id="KUG19436.1"/>
    </source>
</evidence>
<dbReference type="AlphaFoldDB" id="A0A0W8FEY0"/>
<name>A0A0W8FEY0_9ZZZZ</name>
<comment type="caution">
    <text evidence="2">The sequence shown here is derived from an EMBL/GenBank/DDBJ whole genome shotgun (WGS) entry which is preliminary data.</text>
</comment>
<evidence type="ECO:0000256" key="1">
    <source>
        <dbReference type="SAM" id="MobiDB-lite"/>
    </source>
</evidence>